<dbReference type="GO" id="GO:0008379">
    <property type="term" value="F:thioredoxin peroxidase activity"/>
    <property type="evidence" value="ECO:0007669"/>
    <property type="project" value="TreeGrafter"/>
</dbReference>
<keyword evidence="5" id="KW-0676">Redox-active center</keyword>
<feature type="non-terminal residue" evidence="7">
    <location>
        <position position="1"/>
    </location>
</feature>
<feature type="domain" description="Alkyl hydroperoxide reductase subunit C/ Thiol specific antioxidant" evidence="6">
    <location>
        <begin position="2"/>
        <end position="80"/>
    </location>
</feature>
<gene>
    <name evidence="7" type="ORF">METZ01_LOCUS86047</name>
</gene>
<dbReference type="PANTHER" id="PTHR42801:SF4">
    <property type="entry name" value="AHPC_TSA FAMILY PROTEIN"/>
    <property type="match status" value="1"/>
</dbReference>
<dbReference type="SUPFAM" id="SSF52833">
    <property type="entry name" value="Thioredoxin-like"/>
    <property type="match status" value="1"/>
</dbReference>
<evidence type="ECO:0000256" key="1">
    <source>
        <dbReference type="ARBA" id="ARBA00022559"/>
    </source>
</evidence>
<evidence type="ECO:0000259" key="6">
    <source>
        <dbReference type="Pfam" id="PF00578"/>
    </source>
</evidence>
<dbReference type="GO" id="GO:0045454">
    <property type="term" value="P:cell redox homeostasis"/>
    <property type="evidence" value="ECO:0007669"/>
    <property type="project" value="TreeGrafter"/>
</dbReference>
<reference evidence="7" key="1">
    <citation type="submission" date="2018-05" db="EMBL/GenBank/DDBJ databases">
        <authorList>
            <person name="Lanie J.A."/>
            <person name="Ng W.-L."/>
            <person name="Kazmierczak K.M."/>
            <person name="Andrzejewski T.M."/>
            <person name="Davidsen T.M."/>
            <person name="Wayne K.J."/>
            <person name="Tettelin H."/>
            <person name="Glass J.I."/>
            <person name="Rusch D."/>
            <person name="Podicherti R."/>
            <person name="Tsui H.-C.T."/>
            <person name="Winkler M.E."/>
        </authorList>
    </citation>
    <scope>NUCLEOTIDE SEQUENCE</scope>
</reference>
<keyword evidence="4" id="KW-1015">Disulfide bond</keyword>
<dbReference type="Gene3D" id="3.40.30.10">
    <property type="entry name" value="Glutaredoxin"/>
    <property type="match status" value="1"/>
</dbReference>
<dbReference type="GO" id="GO:0005737">
    <property type="term" value="C:cytoplasm"/>
    <property type="evidence" value="ECO:0007669"/>
    <property type="project" value="TreeGrafter"/>
</dbReference>
<accession>A0A381V1S8</accession>
<dbReference type="CDD" id="cd03017">
    <property type="entry name" value="PRX_BCP"/>
    <property type="match status" value="1"/>
</dbReference>
<evidence type="ECO:0000256" key="3">
    <source>
        <dbReference type="ARBA" id="ARBA00023002"/>
    </source>
</evidence>
<dbReference type="AlphaFoldDB" id="A0A381V1S8"/>
<dbReference type="EMBL" id="UINC01007416">
    <property type="protein sequence ID" value="SVA33193.1"/>
    <property type="molecule type" value="Genomic_DNA"/>
</dbReference>
<dbReference type="InterPro" id="IPR000866">
    <property type="entry name" value="AhpC/TSA"/>
</dbReference>
<proteinExistence type="predicted"/>
<dbReference type="GO" id="GO:0034599">
    <property type="term" value="P:cellular response to oxidative stress"/>
    <property type="evidence" value="ECO:0007669"/>
    <property type="project" value="TreeGrafter"/>
</dbReference>
<keyword evidence="2" id="KW-0049">Antioxidant</keyword>
<dbReference type="PANTHER" id="PTHR42801">
    <property type="entry name" value="THIOREDOXIN-DEPENDENT PEROXIDE REDUCTASE"/>
    <property type="match status" value="1"/>
</dbReference>
<evidence type="ECO:0000256" key="2">
    <source>
        <dbReference type="ARBA" id="ARBA00022862"/>
    </source>
</evidence>
<dbReference type="Pfam" id="PF00578">
    <property type="entry name" value="AhpC-TSA"/>
    <property type="match status" value="1"/>
</dbReference>
<evidence type="ECO:0000256" key="5">
    <source>
        <dbReference type="ARBA" id="ARBA00023284"/>
    </source>
</evidence>
<protein>
    <recommendedName>
        <fullName evidence="6">Alkyl hydroperoxide reductase subunit C/ Thiol specific antioxidant domain-containing protein</fullName>
    </recommendedName>
</protein>
<keyword evidence="3" id="KW-0560">Oxidoreductase</keyword>
<evidence type="ECO:0000313" key="7">
    <source>
        <dbReference type="EMBL" id="SVA33193.1"/>
    </source>
</evidence>
<name>A0A381V1S8_9ZZZZ</name>
<evidence type="ECO:0000256" key="4">
    <source>
        <dbReference type="ARBA" id="ARBA00023157"/>
    </source>
</evidence>
<dbReference type="InterPro" id="IPR036249">
    <property type="entry name" value="Thioredoxin-like_sf"/>
</dbReference>
<organism evidence="7">
    <name type="scientific">marine metagenome</name>
    <dbReference type="NCBI Taxonomy" id="408172"/>
    <lineage>
        <taxon>unclassified sequences</taxon>
        <taxon>metagenomes</taxon>
        <taxon>ecological metagenomes</taxon>
    </lineage>
</organism>
<dbReference type="InterPro" id="IPR050924">
    <property type="entry name" value="Peroxiredoxin_BCP/PrxQ"/>
</dbReference>
<keyword evidence="1" id="KW-0575">Peroxidase</keyword>
<sequence length="108" mass="12262">VKQACGFRDESEKYKELGIAVLGISYDSIGSLKAFKEKFNIPFNFLSDSEKVVGKKYGVNKFLFASRKTFIIDEQGILIHIIDEVNLKTHPTDVLNVFETAKNEEETK</sequence>